<evidence type="ECO:0000256" key="1">
    <source>
        <dbReference type="ARBA" id="ARBA00004173"/>
    </source>
</evidence>
<evidence type="ECO:0000313" key="4">
    <source>
        <dbReference type="EMBL" id="KAF2893283.1"/>
    </source>
</evidence>
<comment type="subcellular location">
    <subcellularLocation>
        <location evidence="1">Mitochondrion</location>
    </subcellularLocation>
</comment>
<comment type="similarity">
    <text evidence="3">Belongs to the alpha-ketoglutarate dehydrogenase component 4 family.</text>
</comment>
<dbReference type="EMBL" id="VTPC01008100">
    <property type="protein sequence ID" value="KAF2893283.1"/>
    <property type="molecule type" value="Genomic_DNA"/>
</dbReference>
<protein>
    <submittedName>
        <fullName evidence="4">Uncharacterized protein</fullName>
    </submittedName>
</protein>
<accession>A0A8K0CYR8</accession>
<gene>
    <name evidence="4" type="ORF">ILUMI_12892</name>
</gene>
<organism evidence="4 5">
    <name type="scientific">Ignelater luminosus</name>
    <name type="common">Cucubano</name>
    <name type="synonym">Pyrophorus luminosus</name>
    <dbReference type="NCBI Taxonomy" id="2038154"/>
    <lineage>
        <taxon>Eukaryota</taxon>
        <taxon>Metazoa</taxon>
        <taxon>Ecdysozoa</taxon>
        <taxon>Arthropoda</taxon>
        <taxon>Hexapoda</taxon>
        <taxon>Insecta</taxon>
        <taxon>Pterygota</taxon>
        <taxon>Neoptera</taxon>
        <taxon>Endopterygota</taxon>
        <taxon>Coleoptera</taxon>
        <taxon>Polyphaga</taxon>
        <taxon>Elateriformia</taxon>
        <taxon>Elateroidea</taxon>
        <taxon>Elateridae</taxon>
        <taxon>Agrypninae</taxon>
        <taxon>Pyrophorini</taxon>
        <taxon>Ignelater</taxon>
    </lineage>
</organism>
<evidence type="ECO:0000313" key="5">
    <source>
        <dbReference type="Proteomes" id="UP000801492"/>
    </source>
</evidence>
<dbReference type="Pfam" id="PF10937">
    <property type="entry name" value="Kgd4-YMR31"/>
    <property type="match status" value="1"/>
</dbReference>
<evidence type="ECO:0000256" key="3">
    <source>
        <dbReference type="ARBA" id="ARBA00043970"/>
    </source>
</evidence>
<reference evidence="4" key="1">
    <citation type="submission" date="2019-08" db="EMBL/GenBank/DDBJ databases">
        <title>The genome of the North American firefly Photinus pyralis.</title>
        <authorList>
            <consortium name="Photinus pyralis genome working group"/>
            <person name="Fallon T.R."/>
            <person name="Sander Lower S.E."/>
            <person name="Weng J.-K."/>
        </authorList>
    </citation>
    <scope>NUCLEOTIDE SEQUENCE</scope>
    <source>
        <strain evidence="4">TRF0915ILg1</strain>
        <tissue evidence="4">Whole body</tissue>
    </source>
</reference>
<dbReference type="GO" id="GO:0005739">
    <property type="term" value="C:mitochondrion"/>
    <property type="evidence" value="ECO:0007669"/>
    <property type="project" value="UniProtKB-SubCell"/>
</dbReference>
<sequence length="101" mass="11317">MFKVLPLVPIVNIIRSYAKRVPTVKFRYGKKKRAPPGTCPAPAYVAKKKQVLNNPMAGQMLEPLRAGVIYDFQLPLRLQRTLLNETEIECINSGGATKTFT</sequence>
<dbReference type="Proteomes" id="UP000801492">
    <property type="component" value="Unassembled WGS sequence"/>
</dbReference>
<name>A0A8K0CYR8_IGNLU</name>
<dbReference type="OrthoDB" id="2116030at2759"/>
<keyword evidence="5" id="KW-1185">Reference proteome</keyword>
<evidence type="ECO:0000256" key="2">
    <source>
        <dbReference type="ARBA" id="ARBA00023128"/>
    </source>
</evidence>
<dbReference type="GO" id="GO:0006103">
    <property type="term" value="P:2-oxoglutarate metabolic process"/>
    <property type="evidence" value="ECO:0007669"/>
    <property type="project" value="InterPro"/>
</dbReference>
<dbReference type="AlphaFoldDB" id="A0A8K0CYR8"/>
<keyword evidence="2" id="KW-0496">Mitochondrion</keyword>
<proteinExistence type="inferred from homology"/>
<dbReference type="InterPro" id="IPR020373">
    <property type="entry name" value="Kgd4/YMR-31"/>
</dbReference>
<comment type="caution">
    <text evidence="4">The sequence shown here is derived from an EMBL/GenBank/DDBJ whole genome shotgun (WGS) entry which is preliminary data.</text>
</comment>